<evidence type="ECO:0000313" key="2">
    <source>
        <dbReference type="Proteomes" id="UP001281305"/>
    </source>
</evidence>
<dbReference type="Gene3D" id="3.40.50.150">
    <property type="entry name" value="Vaccinia Virus protein VP39"/>
    <property type="match status" value="1"/>
</dbReference>
<dbReference type="InterPro" id="IPR029063">
    <property type="entry name" value="SAM-dependent_MTases_sf"/>
</dbReference>
<dbReference type="RefSeq" id="WP_339106630.1">
    <property type="nucleotide sequence ID" value="NZ_CP146606.1"/>
</dbReference>
<dbReference type="SUPFAM" id="SSF53335">
    <property type="entry name" value="S-adenosyl-L-methionine-dependent methyltransferases"/>
    <property type="match status" value="1"/>
</dbReference>
<evidence type="ECO:0000313" key="1">
    <source>
        <dbReference type="EMBL" id="WYK17010.1"/>
    </source>
</evidence>
<dbReference type="EMBL" id="CP146606">
    <property type="protein sequence ID" value="WYK17010.1"/>
    <property type="molecule type" value="Genomic_DNA"/>
</dbReference>
<protein>
    <recommendedName>
        <fullName evidence="3">Class I SAM-dependent methyltransferase</fullName>
    </recommendedName>
</protein>
<organism evidence="1 2">
    <name type="scientific">Roseovarius rhodophyticola</name>
    <dbReference type="NCBI Taxonomy" id="3080827"/>
    <lineage>
        <taxon>Bacteria</taxon>
        <taxon>Pseudomonadati</taxon>
        <taxon>Pseudomonadota</taxon>
        <taxon>Alphaproteobacteria</taxon>
        <taxon>Rhodobacterales</taxon>
        <taxon>Roseobacteraceae</taxon>
        <taxon>Roseovarius</taxon>
    </lineage>
</organism>
<gene>
    <name evidence="1" type="ORF">RZS32_011295</name>
</gene>
<sequence>MRQKLQDSFSTIDWSEHKKGVPRSGPGSTLAHTESLRAALPMLFRKYQVKSFVDAPCGDWHWMQKVDLKGVSYLGLEIVEDLVETNTKQFGGRSVKFELADITNDPLPKADMIMCRDCLFHLKFWLRWEFFENFLASHSSYLLTTVHDNPFNRNVPENGKFRWFNPRIEPFNFPQPLELISDVPIGQDEGGDEDFRQRRYMGLWHRDQISEALKAREGA</sequence>
<name>A0ABZ2TD33_9RHOB</name>
<proteinExistence type="predicted"/>
<keyword evidence="2" id="KW-1185">Reference proteome</keyword>
<evidence type="ECO:0008006" key="3">
    <source>
        <dbReference type="Google" id="ProtNLM"/>
    </source>
</evidence>
<reference evidence="1 2" key="1">
    <citation type="submission" date="2024-02" db="EMBL/GenBank/DDBJ databases">
        <title>Roseovarius strain W115 nov., isolated from a marine algae.</title>
        <authorList>
            <person name="Lee M.W."/>
            <person name="Lee J.K."/>
            <person name="Kim J.M."/>
            <person name="Choi D.G."/>
            <person name="Baek J.H."/>
            <person name="Bayburt H."/>
            <person name="Jung J.J."/>
            <person name="Han D.M."/>
            <person name="Jeon C.O."/>
        </authorList>
    </citation>
    <scope>NUCLEOTIDE SEQUENCE [LARGE SCALE GENOMIC DNA]</scope>
    <source>
        <strain evidence="1 2">W115</strain>
    </source>
</reference>
<accession>A0ABZ2TD33</accession>
<dbReference type="Proteomes" id="UP001281305">
    <property type="component" value="Chromosome"/>
</dbReference>